<dbReference type="InterPro" id="IPR052111">
    <property type="entry name" value="Spermatogenesis_Ciliary_MAP"/>
</dbReference>
<evidence type="ECO:0000256" key="2">
    <source>
        <dbReference type="SAM" id="MobiDB-lite"/>
    </source>
</evidence>
<name>A0ABP1FXQ8_9CHLO</name>
<dbReference type="Gene3D" id="1.10.418.10">
    <property type="entry name" value="Calponin-like domain"/>
    <property type="match status" value="1"/>
</dbReference>
<evidence type="ECO:0000259" key="3">
    <source>
        <dbReference type="Pfam" id="PF06294"/>
    </source>
</evidence>
<dbReference type="Proteomes" id="UP001497392">
    <property type="component" value="Unassembled WGS sequence"/>
</dbReference>
<feature type="region of interest" description="Disordered" evidence="2">
    <location>
        <begin position="106"/>
        <end position="130"/>
    </location>
</feature>
<dbReference type="InterPro" id="IPR010441">
    <property type="entry name" value="CH_2"/>
</dbReference>
<feature type="compositionally biased region" description="Basic and acidic residues" evidence="2">
    <location>
        <begin position="120"/>
        <end position="130"/>
    </location>
</feature>
<feature type="domain" description="CH-like" evidence="3">
    <location>
        <begin position="2"/>
        <end position="62"/>
    </location>
</feature>
<organism evidence="4 5">
    <name type="scientific">Coccomyxa viridis</name>
    <dbReference type="NCBI Taxonomy" id="1274662"/>
    <lineage>
        <taxon>Eukaryota</taxon>
        <taxon>Viridiplantae</taxon>
        <taxon>Chlorophyta</taxon>
        <taxon>core chlorophytes</taxon>
        <taxon>Trebouxiophyceae</taxon>
        <taxon>Trebouxiophyceae incertae sedis</taxon>
        <taxon>Coccomyxaceae</taxon>
        <taxon>Coccomyxa</taxon>
    </lineage>
</organism>
<keyword evidence="5" id="KW-1185">Reference proteome</keyword>
<dbReference type="InterPro" id="IPR036872">
    <property type="entry name" value="CH_dom_sf"/>
</dbReference>
<keyword evidence="1" id="KW-0175">Coiled coil</keyword>
<dbReference type="Pfam" id="PF06294">
    <property type="entry name" value="CH_2"/>
    <property type="match status" value="1"/>
</dbReference>
<evidence type="ECO:0000313" key="5">
    <source>
        <dbReference type="Proteomes" id="UP001497392"/>
    </source>
</evidence>
<protein>
    <submittedName>
        <fullName evidence="4">G7387 protein</fullName>
    </submittedName>
</protein>
<accession>A0ABP1FXQ8</accession>
<dbReference type="PANTHER" id="PTHR12509:SF9">
    <property type="entry name" value="SPERM FLAGELLAR PROTEIN 1 ISOFORM X1"/>
    <property type="match status" value="1"/>
</dbReference>
<sequence>MPRMINLHNYSGCNATNLKLYNWRTLDERVFRKLGRALPASECGDCARAIPGAIERVLRLLQQLLLERGLLPEGLPRPIWRLLNRREALMDPGHPAVECDELARRPKSPTLAGDVPASRHGVESNSHKEHMDGLQNMTGMSVELVEGALGESADFLIATYGMDAAHQDSLKPTAFNTSRQAKLEESVSTLGLQDKVQLEERVGKLEAENERLRRILSLHKQRCCILEEACLANGVHVPGGLLAHQHV</sequence>
<feature type="coiled-coil region" evidence="1">
    <location>
        <begin position="195"/>
        <end position="222"/>
    </location>
</feature>
<reference evidence="4 5" key="1">
    <citation type="submission" date="2024-06" db="EMBL/GenBank/DDBJ databases">
        <authorList>
            <person name="Kraege A."/>
            <person name="Thomma B."/>
        </authorList>
    </citation>
    <scope>NUCLEOTIDE SEQUENCE [LARGE SCALE GENOMIC DNA]</scope>
</reference>
<dbReference type="EMBL" id="CAXHTA020000011">
    <property type="protein sequence ID" value="CAL5224665.1"/>
    <property type="molecule type" value="Genomic_DNA"/>
</dbReference>
<evidence type="ECO:0000256" key="1">
    <source>
        <dbReference type="SAM" id="Coils"/>
    </source>
</evidence>
<evidence type="ECO:0000313" key="4">
    <source>
        <dbReference type="EMBL" id="CAL5224665.1"/>
    </source>
</evidence>
<comment type="caution">
    <text evidence="4">The sequence shown here is derived from an EMBL/GenBank/DDBJ whole genome shotgun (WGS) entry which is preliminary data.</text>
</comment>
<gene>
    <name evidence="4" type="primary">g7387</name>
    <name evidence="4" type="ORF">VP750_LOCUS6324</name>
</gene>
<dbReference type="PANTHER" id="PTHR12509">
    <property type="entry name" value="SPERMATOGENESIS-ASSOCIATED 4-RELATED"/>
    <property type="match status" value="1"/>
</dbReference>
<proteinExistence type="predicted"/>